<evidence type="ECO:0000259" key="6">
    <source>
        <dbReference type="Pfam" id="PF01266"/>
    </source>
</evidence>
<keyword evidence="3" id="KW-0285">Flavoprotein</keyword>
<evidence type="ECO:0000256" key="2">
    <source>
        <dbReference type="ARBA" id="ARBA00010989"/>
    </source>
</evidence>
<evidence type="ECO:0000256" key="5">
    <source>
        <dbReference type="ARBA" id="ARBA00023002"/>
    </source>
</evidence>
<dbReference type="AlphaFoldDB" id="A0AAW1PVE4"/>
<gene>
    <name evidence="7" type="ORF">WJX72_012196</name>
</gene>
<comment type="similarity">
    <text evidence="2">Belongs to the MSOX/MTOX family.</text>
</comment>
<dbReference type="PANTHER" id="PTHR10961">
    <property type="entry name" value="PEROXISOMAL SARCOSINE OXIDASE"/>
    <property type="match status" value="1"/>
</dbReference>
<dbReference type="Proteomes" id="UP001489004">
    <property type="component" value="Unassembled WGS sequence"/>
</dbReference>
<keyword evidence="5" id="KW-0560">Oxidoreductase</keyword>
<dbReference type="GO" id="GO:0008115">
    <property type="term" value="F:sarcosine oxidase activity"/>
    <property type="evidence" value="ECO:0007669"/>
    <property type="project" value="TreeGrafter"/>
</dbReference>
<dbReference type="SUPFAM" id="SSF51905">
    <property type="entry name" value="FAD/NAD(P)-binding domain"/>
    <property type="match status" value="1"/>
</dbReference>
<name>A0AAW1PVE4_9CHLO</name>
<sequence length="199" mass="21497">MGSCSLSDVANKRFDVVVVGGGPVGLATALECAKAHVSVLVVERFSLFNYSGSSGDLVRMFRLMYTEKHLADLALVSKSLWHKLEQEGGEPLILKTGFPTVPWRPPGIARIAVDHAKRIITDPTQRQLGPDPDALASVQGYLHKHMEGVELVPNFSGACLQTNVADGDFVLDYVPGTDKHVLIFCAGWVSKTTLSAPLQ</sequence>
<dbReference type="InterPro" id="IPR006076">
    <property type="entry name" value="FAD-dep_OxRdtase"/>
</dbReference>
<protein>
    <recommendedName>
        <fullName evidence="6">FAD dependent oxidoreductase domain-containing protein</fullName>
    </recommendedName>
</protein>
<keyword evidence="8" id="KW-1185">Reference proteome</keyword>
<feature type="domain" description="FAD dependent oxidoreductase" evidence="6">
    <location>
        <begin position="15"/>
        <end position="95"/>
    </location>
</feature>
<evidence type="ECO:0000313" key="7">
    <source>
        <dbReference type="EMBL" id="KAK9811904.1"/>
    </source>
</evidence>
<dbReference type="EMBL" id="JALJOR010000009">
    <property type="protein sequence ID" value="KAK9811904.1"/>
    <property type="molecule type" value="Genomic_DNA"/>
</dbReference>
<dbReference type="PANTHER" id="PTHR10961:SF7">
    <property type="entry name" value="FAD DEPENDENT OXIDOREDUCTASE DOMAIN-CONTAINING PROTEIN"/>
    <property type="match status" value="1"/>
</dbReference>
<evidence type="ECO:0000256" key="4">
    <source>
        <dbReference type="ARBA" id="ARBA00022827"/>
    </source>
</evidence>
<dbReference type="Pfam" id="PF01266">
    <property type="entry name" value="DAO"/>
    <property type="match status" value="1"/>
</dbReference>
<accession>A0AAW1PVE4</accession>
<evidence type="ECO:0000256" key="1">
    <source>
        <dbReference type="ARBA" id="ARBA00001974"/>
    </source>
</evidence>
<proteinExistence type="inferred from homology"/>
<comment type="cofactor">
    <cofactor evidence="1">
        <name>FAD</name>
        <dbReference type="ChEBI" id="CHEBI:57692"/>
    </cofactor>
</comment>
<dbReference type="GO" id="GO:0050660">
    <property type="term" value="F:flavin adenine dinucleotide binding"/>
    <property type="evidence" value="ECO:0007669"/>
    <property type="project" value="InterPro"/>
</dbReference>
<evidence type="ECO:0000313" key="8">
    <source>
        <dbReference type="Proteomes" id="UP001489004"/>
    </source>
</evidence>
<dbReference type="Gene3D" id="3.50.50.60">
    <property type="entry name" value="FAD/NAD(P)-binding domain"/>
    <property type="match status" value="1"/>
</dbReference>
<keyword evidence="4" id="KW-0274">FAD</keyword>
<dbReference type="InterPro" id="IPR036188">
    <property type="entry name" value="FAD/NAD-bd_sf"/>
</dbReference>
<comment type="caution">
    <text evidence="7">The sequence shown here is derived from an EMBL/GenBank/DDBJ whole genome shotgun (WGS) entry which is preliminary data.</text>
</comment>
<organism evidence="7 8">
    <name type="scientific">[Myrmecia] bisecta</name>
    <dbReference type="NCBI Taxonomy" id="41462"/>
    <lineage>
        <taxon>Eukaryota</taxon>
        <taxon>Viridiplantae</taxon>
        <taxon>Chlorophyta</taxon>
        <taxon>core chlorophytes</taxon>
        <taxon>Trebouxiophyceae</taxon>
        <taxon>Trebouxiales</taxon>
        <taxon>Trebouxiaceae</taxon>
        <taxon>Myrmecia</taxon>
    </lineage>
</organism>
<evidence type="ECO:0000256" key="3">
    <source>
        <dbReference type="ARBA" id="ARBA00022630"/>
    </source>
</evidence>
<dbReference type="InterPro" id="IPR045170">
    <property type="entry name" value="MTOX"/>
</dbReference>
<reference evidence="7 8" key="1">
    <citation type="journal article" date="2024" name="Nat. Commun.">
        <title>Phylogenomics reveals the evolutionary origins of lichenization in chlorophyte algae.</title>
        <authorList>
            <person name="Puginier C."/>
            <person name="Libourel C."/>
            <person name="Otte J."/>
            <person name="Skaloud P."/>
            <person name="Haon M."/>
            <person name="Grisel S."/>
            <person name="Petersen M."/>
            <person name="Berrin J.G."/>
            <person name="Delaux P.M."/>
            <person name="Dal Grande F."/>
            <person name="Keller J."/>
        </authorList>
    </citation>
    <scope>NUCLEOTIDE SEQUENCE [LARGE SCALE GENOMIC DNA]</scope>
    <source>
        <strain evidence="7 8">SAG 2043</strain>
    </source>
</reference>